<dbReference type="Proteomes" id="UP000256269">
    <property type="component" value="Unassembled WGS sequence"/>
</dbReference>
<organism evidence="3 4">
    <name type="scientific">Kutzneria buriramensis</name>
    <dbReference type="NCBI Taxonomy" id="1045776"/>
    <lineage>
        <taxon>Bacteria</taxon>
        <taxon>Bacillati</taxon>
        <taxon>Actinomycetota</taxon>
        <taxon>Actinomycetes</taxon>
        <taxon>Pseudonocardiales</taxon>
        <taxon>Pseudonocardiaceae</taxon>
        <taxon>Kutzneria</taxon>
    </lineage>
</organism>
<gene>
    <name evidence="3" type="ORF">BCF44_105222</name>
</gene>
<protein>
    <submittedName>
        <fullName evidence="3">Methyltransferase family protein</fullName>
    </submittedName>
</protein>
<reference evidence="3 4" key="1">
    <citation type="submission" date="2018-08" db="EMBL/GenBank/DDBJ databases">
        <title>Genomic Encyclopedia of Archaeal and Bacterial Type Strains, Phase II (KMG-II): from individual species to whole genera.</title>
        <authorList>
            <person name="Goeker M."/>
        </authorList>
    </citation>
    <scope>NUCLEOTIDE SEQUENCE [LARGE SCALE GENOMIC DNA]</scope>
    <source>
        <strain evidence="3 4">DSM 45791</strain>
    </source>
</reference>
<dbReference type="OrthoDB" id="3469983at2"/>
<feature type="domain" description="Methyltransferase type 11" evidence="2">
    <location>
        <begin position="48"/>
        <end position="135"/>
    </location>
</feature>
<dbReference type="SUPFAM" id="SSF53335">
    <property type="entry name" value="S-adenosyl-L-methionine-dependent methyltransferases"/>
    <property type="match status" value="1"/>
</dbReference>
<evidence type="ECO:0000313" key="3">
    <source>
        <dbReference type="EMBL" id="REH48364.1"/>
    </source>
</evidence>
<keyword evidence="4" id="KW-1185">Reference proteome</keyword>
<dbReference type="GO" id="GO:0032259">
    <property type="term" value="P:methylation"/>
    <property type="evidence" value="ECO:0007669"/>
    <property type="project" value="UniProtKB-KW"/>
</dbReference>
<dbReference type="RefSeq" id="WP_116175140.1">
    <property type="nucleotide sequence ID" value="NZ_CP144375.1"/>
</dbReference>
<dbReference type="Gene3D" id="3.40.50.150">
    <property type="entry name" value="Vaccinia Virus protein VP39"/>
    <property type="match status" value="1"/>
</dbReference>
<accession>A0A3E0HPL1</accession>
<dbReference type="PANTHER" id="PTHR43861:SF3">
    <property type="entry name" value="PUTATIVE (AFU_ORTHOLOGUE AFUA_2G14390)-RELATED"/>
    <property type="match status" value="1"/>
</dbReference>
<dbReference type="InterPro" id="IPR013216">
    <property type="entry name" value="Methyltransf_11"/>
</dbReference>
<comment type="caution">
    <text evidence="3">The sequence shown here is derived from an EMBL/GenBank/DDBJ whole genome shotgun (WGS) entry which is preliminary data.</text>
</comment>
<dbReference type="GO" id="GO:0008757">
    <property type="term" value="F:S-adenosylmethionine-dependent methyltransferase activity"/>
    <property type="evidence" value="ECO:0007669"/>
    <property type="project" value="InterPro"/>
</dbReference>
<keyword evidence="3" id="KW-0489">Methyltransferase</keyword>
<keyword evidence="1 3" id="KW-0808">Transferase</keyword>
<dbReference type="PANTHER" id="PTHR43861">
    <property type="entry name" value="TRANS-ACONITATE 2-METHYLTRANSFERASE-RELATED"/>
    <property type="match status" value="1"/>
</dbReference>
<evidence type="ECO:0000259" key="2">
    <source>
        <dbReference type="Pfam" id="PF08241"/>
    </source>
</evidence>
<dbReference type="EMBL" id="QUNO01000005">
    <property type="protein sequence ID" value="REH48364.1"/>
    <property type="molecule type" value="Genomic_DNA"/>
</dbReference>
<dbReference type="InterPro" id="IPR029063">
    <property type="entry name" value="SAM-dependent_MTases_sf"/>
</dbReference>
<evidence type="ECO:0000313" key="4">
    <source>
        <dbReference type="Proteomes" id="UP000256269"/>
    </source>
</evidence>
<dbReference type="AlphaFoldDB" id="A0A3E0HPL1"/>
<name>A0A3E0HPL1_9PSEU</name>
<proteinExistence type="predicted"/>
<sequence length="256" mass="28080">MAETYASGPFAATIPTEQERLRMLERFRDPDTAALLESLPVQESWRCLEIGAGTGSVTRWLASRCAHVTAADLDVRHLKPTANVEALETDVTTHSFAPGSFDLIHARAVMCHLPSRDEVVERALQWLTPGGWFVVEDVYTLPVGSSPYPAMNVYARAAADSARARGADMQWGTRLPGIMAQLGYVDVHVETKPRMIGLGGLADDLWRLNLRQAGPHLIAKGLFTEAALTECLDLIDDPTFVDVRYIGISVRARKPA</sequence>
<evidence type="ECO:0000256" key="1">
    <source>
        <dbReference type="ARBA" id="ARBA00022679"/>
    </source>
</evidence>
<dbReference type="CDD" id="cd02440">
    <property type="entry name" value="AdoMet_MTases"/>
    <property type="match status" value="1"/>
</dbReference>
<dbReference type="Pfam" id="PF08241">
    <property type="entry name" value="Methyltransf_11"/>
    <property type="match status" value="1"/>
</dbReference>